<dbReference type="EMBL" id="CP119312">
    <property type="protein sequence ID" value="WEK03294.1"/>
    <property type="molecule type" value="Genomic_DNA"/>
</dbReference>
<organism evidence="2 3">
    <name type="scientific">Candidatus Devosia phytovorans</name>
    <dbReference type="NCBI Taxonomy" id="3121372"/>
    <lineage>
        <taxon>Bacteria</taxon>
        <taxon>Pseudomonadati</taxon>
        <taxon>Pseudomonadota</taxon>
        <taxon>Alphaproteobacteria</taxon>
        <taxon>Hyphomicrobiales</taxon>
        <taxon>Devosiaceae</taxon>
        <taxon>Devosia</taxon>
    </lineage>
</organism>
<name>A0AAJ6AZP1_9HYPH</name>
<feature type="transmembrane region" description="Helical" evidence="1">
    <location>
        <begin position="107"/>
        <end position="128"/>
    </location>
</feature>
<protein>
    <submittedName>
        <fullName evidence="2">Uncharacterized protein</fullName>
    </submittedName>
</protein>
<keyword evidence="1" id="KW-1133">Transmembrane helix</keyword>
<keyword evidence="1" id="KW-0812">Transmembrane</keyword>
<evidence type="ECO:0000313" key="2">
    <source>
        <dbReference type="EMBL" id="WEK03294.1"/>
    </source>
</evidence>
<proteinExistence type="predicted"/>
<keyword evidence="1" id="KW-0472">Membrane</keyword>
<evidence type="ECO:0000313" key="3">
    <source>
        <dbReference type="Proteomes" id="UP001217476"/>
    </source>
</evidence>
<dbReference type="Proteomes" id="UP001217476">
    <property type="component" value="Chromosome"/>
</dbReference>
<gene>
    <name evidence="2" type="ORF">P0Y65_13965</name>
</gene>
<reference evidence="2" key="1">
    <citation type="submission" date="2023-03" db="EMBL/GenBank/DDBJ databases">
        <title>Andean soil-derived lignocellulolytic bacterial consortium as a source of novel taxa and putative plastic-active enzymes.</title>
        <authorList>
            <person name="Diaz-Garcia L."/>
            <person name="Chuvochina M."/>
            <person name="Feuerriegel G."/>
            <person name="Bunk B."/>
            <person name="Sproer C."/>
            <person name="Streit W.R."/>
            <person name="Rodriguez L.M."/>
            <person name="Overmann J."/>
            <person name="Jimenez D.J."/>
        </authorList>
    </citation>
    <scope>NUCLEOTIDE SEQUENCE</scope>
    <source>
        <strain evidence="2">MAG 4196</strain>
    </source>
</reference>
<sequence>MTLEDFQDALDTHGCKLSNWPAAEARAGSALLEQSRQAQVLLAEAERLDGALSGLLAEPVKAPDRLRSALLASLPDETRTADVLQFPRPQPAPVVMAPVRRSWSRPAAYAAAAMVVCFVGGICTQAVFSSPHDVESTYIAAVYGDLAY</sequence>
<dbReference type="AlphaFoldDB" id="A0AAJ6AZP1"/>
<evidence type="ECO:0000256" key="1">
    <source>
        <dbReference type="SAM" id="Phobius"/>
    </source>
</evidence>
<accession>A0AAJ6AZP1</accession>